<evidence type="ECO:0000256" key="2">
    <source>
        <dbReference type="ARBA" id="ARBA00008837"/>
    </source>
</evidence>
<evidence type="ECO:0008006" key="6">
    <source>
        <dbReference type="Google" id="ProtNLM"/>
    </source>
</evidence>
<keyword evidence="5" id="KW-1185">Reference proteome</keyword>
<dbReference type="CDD" id="cd19495">
    <property type="entry name" value="Elp6"/>
    <property type="match status" value="1"/>
</dbReference>
<sequence length="265" mass="27907">MYQGLDLARLSEQRRFAFVDGLAELFHSSAPAPAGASSPFTAQHTALPSRGTLPVRSAPGPARTPVQPAPTVPAAGKAPSGPGPVKRLHLSGRGQSALDSLEQEIVSVINGLQGRKGSGDEDENEILLVIDQPDLLLAATGLSHGISATEVAEWVMGLQQHVYSTVVTLAADSPLIHNASAFAQQHSTPLETEHAAFVVGLAHRASMVMQLRNLDTGAAKDVSGVLRISKGGGREQDTGESAWEEKEVLYFVQRDGGVRVFGRGE</sequence>
<feature type="compositionally biased region" description="Low complexity" evidence="3">
    <location>
        <begin position="72"/>
        <end position="84"/>
    </location>
</feature>
<dbReference type="Gene3D" id="3.40.50.300">
    <property type="entry name" value="P-loop containing nucleotide triphosphate hydrolases"/>
    <property type="match status" value="1"/>
</dbReference>
<reference evidence="4 5" key="1">
    <citation type="journal article" date="2024" name="IMA Fungus">
        <title>IMA Genome - F19 : A genome assembly and annotation guide to empower mycologists, including annotated draft genome sequences of Ceratocystis pirilliformis, Diaporthe australafricana, Fusarium ophioides, Paecilomyces lecythidis, and Sporothrix stenoceras.</title>
        <authorList>
            <person name="Aylward J."/>
            <person name="Wilson A.M."/>
            <person name="Visagie C.M."/>
            <person name="Spraker J."/>
            <person name="Barnes I."/>
            <person name="Buitendag C."/>
            <person name="Ceriani C."/>
            <person name="Del Mar Angel L."/>
            <person name="du Plessis D."/>
            <person name="Fuchs T."/>
            <person name="Gasser K."/>
            <person name="Kramer D."/>
            <person name="Li W."/>
            <person name="Munsamy K."/>
            <person name="Piso A."/>
            <person name="Price J.L."/>
            <person name="Sonnekus B."/>
            <person name="Thomas C."/>
            <person name="van der Nest A."/>
            <person name="van Dijk A."/>
            <person name="van Heerden A."/>
            <person name="van Vuuren N."/>
            <person name="Yilmaz N."/>
            <person name="Duong T.A."/>
            <person name="van der Merwe N.A."/>
            <person name="Wingfield M.J."/>
            <person name="Wingfield B.D."/>
        </authorList>
    </citation>
    <scope>NUCLEOTIDE SEQUENCE [LARGE SCALE GENOMIC DNA]</scope>
    <source>
        <strain evidence="4 5">CMW 18167</strain>
    </source>
</reference>
<dbReference type="Proteomes" id="UP001583193">
    <property type="component" value="Unassembled WGS sequence"/>
</dbReference>
<dbReference type="PANTHER" id="PTHR16184:SF6">
    <property type="entry name" value="ELONGATOR COMPLEX PROTEIN 6"/>
    <property type="match status" value="1"/>
</dbReference>
<feature type="region of interest" description="Disordered" evidence="3">
    <location>
        <begin position="30"/>
        <end position="84"/>
    </location>
</feature>
<evidence type="ECO:0000313" key="4">
    <source>
        <dbReference type="EMBL" id="KAL1870046.1"/>
    </source>
</evidence>
<dbReference type="EMBL" id="JAVDPF010000032">
    <property type="protein sequence ID" value="KAL1870046.1"/>
    <property type="molecule type" value="Genomic_DNA"/>
</dbReference>
<dbReference type="InterPro" id="IPR018627">
    <property type="entry name" value="ELP6"/>
</dbReference>
<comment type="caution">
    <text evidence="4">The sequence shown here is derived from an EMBL/GenBank/DDBJ whole genome shotgun (WGS) entry which is preliminary data.</text>
</comment>
<name>A0ABR3X278_9EURO</name>
<proteinExistence type="inferred from homology"/>
<evidence type="ECO:0000313" key="5">
    <source>
        <dbReference type="Proteomes" id="UP001583193"/>
    </source>
</evidence>
<evidence type="ECO:0000256" key="3">
    <source>
        <dbReference type="SAM" id="MobiDB-lite"/>
    </source>
</evidence>
<organism evidence="4 5">
    <name type="scientific">Paecilomyces lecythidis</name>
    <dbReference type="NCBI Taxonomy" id="3004212"/>
    <lineage>
        <taxon>Eukaryota</taxon>
        <taxon>Fungi</taxon>
        <taxon>Dikarya</taxon>
        <taxon>Ascomycota</taxon>
        <taxon>Pezizomycotina</taxon>
        <taxon>Eurotiomycetes</taxon>
        <taxon>Eurotiomycetidae</taxon>
        <taxon>Eurotiales</taxon>
        <taxon>Thermoascaceae</taxon>
        <taxon>Paecilomyces</taxon>
    </lineage>
</organism>
<dbReference type="PANTHER" id="PTHR16184">
    <property type="entry name" value="ELONGATOR COMPLEX PROTEIN 6"/>
    <property type="match status" value="1"/>
</dbReference>
<comment type="pathway">
    <text evidence="1">tRNA modification; 5-methoxycarbonylmethyl-2-thiouridine-tRNA biosynthesis.</text>
</comment>
<evidence type="ECO:0000256" key="1">
    <source>
        <dbReference type="ARBA" id="ARBA00005043"/>
    </source>
</evidence>
<dbReference type="Pfam" id="PF09807">
    <property type="entry name" value="ELP6"/>
    <property type="match status" value="1"/>
</dbReference>
<protein>
    <recommendedName>
        <fullName evidence="6">Elongator complex protein 6</fullName>
    </recommendedName>
</protein>
<dbReference type="InterPro" id="IPR027417">
    <property type="entry name" value="P-loop_NTPase"/>
</dbReference>
<accession>A0ABR3X278</accession>
<comment type="similarity">
    <text evidence="2">Belongs to the ELP6 family.</text>
</comment>
<gene>
    <name evidence="4" type="ORF">Plec18167_007564</name>
</gene>
<feature type="compositionally biased region" description="Low complexity" evidence="3">
    <location>
        <begin position="30"/>
        <end position="39"/>
    </location>
</feature>